<dbReference type="Gene3D" id="4.10.40.20">
    <property type="match status" value="1"/>
</dbReference>
<feature type="domain" description="IGFBP N-terminal" evidence="6">
    <location>
        <begin position="16"/>
        <end position="96"/>
    </location>
</feature>
<evidence type="ECO:0000256" key="4">
    <source>
        <dbReference type="ARBA" id="ARBA00023157"/>
    </source>
</evidence>
<evidence type="ECO:0000256" key="1">
    <source>
        <dbReference type="ARBA" id="ARBA00004613"/>
    </source>
</evidence>
<dbReference type="GO" id="GO:0005520">
    <property type="term" value="F:insulin-like growth factor binding"/>
    <property type="evidence" value="ECO:0007669"/>
    <property type="project" value="InterPro"/>
</dbReference>
<dbReference type="GO" id="GO:0005576">
    <property type="term" value="C:extracellular region"/>
    <property type="evidence" value="ECO:0007669"/>
    <property type="project" value="UniProtKB-SubCell"/>
</dbReference>
<evidence type="ECO:0000313" key="7">
    <source>
        <dbReference type="EMBL" id="JAW07066.1"/>
    </source>
</evidence>
<keyword evidence="2" id="KW-0964">Secreted</keyword>
<keyword evidence="4" id="KW-1015">Disulfide bond</keyword>
<dbReference type="InterPro" id="IPR000867">
    <property type="entry name" value="IGFBP-like"/>
</dbReference>
<evidence type="ECO:0000256" key="3">
    <source>
        <dbReference type="ARBA" id="ARBA00022729"/>
    </source>
</evidence>
<dbReference type="GO" id="GO:0001558">
    <property type="term" value="P:regulation of cell growth"/>
    <property type="evidence" value="ECO:0007669"/>
    <property type="project" value="InterPro"/>
</dbReference>
<dbReference type="PROSITE" id="PS51323">
    <property type="entry name" value="IGFBP_N_2"/>
    <property type="match status" value="1"/>
</dbReference>
<name>A0A224X3L1_9SCOR</name>
<feature type="signal peptide" evidence="5">
    <location>
        <begin position="1"/>
        <end position="17"/>
    </location>
</feature>
<evidence type="ECO:0000256" key="5">
    <source>
        <dbReference type="SAM" id="SignalP"/>
    </source>
</evidence>
<keyword evidence="3 5" id="KW-0732">Signal</keyword>
<dbReference type="AlphaFoldDB" id="A0A224X3L1"/>
<dbReference type="SUPFAM" id="SSF57184">
    <property type="entry name" value="Growth factor receptor domain"/>
    <property type="match status" value="1"/>
</dbReference>
<dbReference type="GO" id="GO:0009966">
    <property type="term" value="P:regulation of signal transduction"/>
    <property type="evidence" value="ECO:0007669"/>
    <property type="project" value="TreeGrafter"/>
</dbReference>
<feature type="chain" id="PRO_5012013672" evidence="5">
    <location>
        <begin position="18"/>
        <end position="96"/>
    </location>
</feature>
<dbReference type="EMBL" id="GFBG01000101">
    <property type="protein sequence ID" value="JAW07066.1"/>
    <property type="molecule type" value="Transcribed_RNA"/>
</dbReference>
<evidence type="ECO:0000259" key="6">
    <source>
        <dbReference type="PROSITE" id="PS51323"/>
    </source>
</evidence>
<dbReference type="InterPro" id="IPR011390">
    <property type="entry name" value="IGFBP_rP_mac25"/>
</dbReference>
<dbReference type="InterPro" id="IPR009030">
    <property type="entry name" value="Growth_fac_rcpt_cys_sf"/>
</dbReference>
<reference evidence="7" key="1">
    <citation type="submission" date="2016-10" db="EMBL/GenBank/DDBJ databases">
        <title>Venom proteomic and venom gland transcriptomic analyses of the scorpion Megacormus gertschi Diaz-Najera, 1966 (Scorpiones: Euscorpiidae: Megacorminae).</title>
        <authorList>
            <person name="Santibanez-Lopez C.E."/>
            <person name="Cid-Uribe J.I."/>
            <person name="Zamudio F.Z."/>
            <person name="Batista C.V."/>
            <person name="Ortiz E."/>
            <person name="Possani L.D."/>
        </authorList>
    </citation>
    <scope>NUCLEOTIDE SEQUENCE</scope>
    <source>
        <tissue evidence="7">Venom gland</tissue>
    </source>
</reference>
<evidence type="ECO:0000256" key="2">
    <source>
        <dbReference type="ARBA" id="ARBA00022525"/>
    </source>
</evidence>
<accession>A0A224X3L1</accession>
<dbReference type="Pfam" id="PF00219">
    <property type="entry name" value="IGFBP"/>
    <property type="match status" value="1"/>
</dbReference>
<dbReference type="SMART" id="SM00121">
    <property type="entry name" value="IB"/>
    <property type="match status" value="1"/>
</dbReference>
<dbReference type="PANTHER" id="PTHR14186:SF20">
    <property type="entry name" value="CYSTEINE-RICH MOTOR NEURON 1 PROTEIN-LIKE"/>
    <property type="match status" value="1"/>
</dbReference>
<sequence length="96" mass="10350">MWFRLFALLLLVASAYSLSCTCDEGRTHCKPAPTDCKLGLTKDACGCCDVCFKTQGEKCKGPWNTSGVCGKGLKCVIPGNLPEYVQRQAVGTCQPQ</sequence>
<organism evidence="7">
    <name type="scientific">Megacormus gertschi</name>
    <dbReference type="NCBI Taxonomy" id="1843536"/>
    <lineage>
        <taxon>Eukaryota</taxon>
        <taxon>Metazoa</taxon>
        <taxon>Ecdysozoa</taxon>
        <taxon>Arthropoda</taxon>
        <taxon>Chelicerata</taxon>
        <taxon>Arachnida</taxon>
        <taxon>Scorpiones</taxon>
        <taxon>Iurida</taxon>
        <taxon>Chactoidea</taxon>
        <taxon>Euscorpiidae</taxon>
        <taxon>Megacorminae</taxon>
        <taxon>Megacormini</taxon>
        <taxon>Megacormus</taxon>
    </lineage>
</organism>
<dbReference type="PANTHER" id="PTHR14186">
    <property type="entry name" value="INSULIN-LIKE GROWTH FACTOR BINDING PROTEIN-RELATED"/>
    <property type="match status" value="1"/>
</dbReference>
<proteinExistence type="predicted"/>
<comment type="subcellular location">
    <subcellularLocation>
        <location evidence="1">Secreted</location>
    </subcellularLocation>
</comment>
<protein>
    <submittedName>
        <fullName evidence="7">Putative venom gland protein</fullName>
    </submittedName>
</protein>